<dbReference type="InterPro" id="IPR037143">
    <property type="entry name" value="4-PPantetheinyl_Trfase_dom_sf"/>
</dbReference>
<organism evidence="3 4">
    <name type="scientific">Streptomyces bambusae</name>
    <dbReference type="NCBI Taxonomy" id="1550616"/>
    <lineage>
        <taxon>Bacteria</taxon>
        <taxon>Bacillati</taxon>
        <taxon>Actinomycetota</taxon>
        <taxon>Actinomycetes</taxon>
        <taxon>Kitasatosporales</taxon>
        <taxon>Streptomycetaceae</taxon>
        <taxon>Streptomyces</taxon>
    </lineage>
</organism>
<dbReference type="SUPFAM" id="SSF56214">
    <property type="entry name" value="4'-phosphopantetheinyl transferase"/>
    <property type="match status" value="1"/>
</dbReference>
<evidence type="ECO:0000256" key="1">
    <source>
        <dbReference type="ARBA" id="ARBA00022679"/>
    </source>
</evidence>
<keyword evidence="4" id="KW-1185">Reference proteome</keyword>
<accession>A0ABS6Z657</accession>
<dbReference type="InterPro" id="IPR008278">
    <property type="entry name" value="4-PPantetheinyl_Trfase_dom"/>
</dbReference>
<feature type="domain" description="4'-phosphopantetheinyl transferase" evidence="2">
    <location>
        <begin position="27"/>
        <end position="94"/>
    </location>
</feature>
<proteinExistence type="predicted"/>
<protein>
    <submittedName>
        <fullName evidence="3">4'-phosphopantetheinyl transferase superfamily protein</fullName>
    </submittedName>
</protein>
<dbReference type="Proteomes" id="UP000812013">
    <property type="component" value="Unassembled WGS sequence"/>
</dbReference>
<name>A0ABS6Z657_9ACTN</name>
<dbReference type="EMBL" id="WTFF01000095">
    <property type="protein sequence ID" value="MBW5483253.1"/>
    <property type="molecule type" value="Genomic_DNA"/>
</dbReference>
<dbReference type="Pfam" id="PF01648">
    <property type="entry name" value="ACPS"/>
    <property type="match status" value="1"/>
</dbReference>
<dbReference type="Gene3D" id="3.90.470.20">
    <property type="entry name" value="4'-phosphopantetheinyl transferase domain"/>
    <property type="match status" value="1"/>
</dbReference>
<keyword evidence="1 3" id="KW-0808">Transferase</keyword>
<reference evidence="3 4" key="1">
    <citation type="submission" date="2019-12" db="EMBL/GenBank/DDBJ databases">
        <title>Genome sequence of Streptomyces bambusae.</title>
        <authorList>
            <person name="Bansal K."/>
            <person name="Choksket S."/>
            <person name="Korpole S."/>
            <person name="Patil P.B."/>
        </authorList>
    </citation>
    <scope>NUCLEOTIDE SEQUENCE [LARGE SCALE GENOMIC DNA]</scope>
    <source>
        <strain evidence="3 4">SK60</strain>
    </source>
</reference>
<dbReference type="RefSeq" id="WP_219667716.1">
    <property type="nucleotide sequence ID" value="NZ_WTFF01000095.1"/>
</dbReference>
<evidence type="ECO:0000313" key="4">
    <source>
        <dbReference type="Proteomes" id="UP000812013"/>
    </source>
</evidence>
<comment type="caution">
    <text evidence="3">The sequence shown here is derived from an EMBL/GenBank/DDBJ whole genome shotgun (WGS) entry which is preliminary data.</text>
</comment>
<sequence>MEFPATTWQYSVAHTDGLGMLALSPFRVGIDVEHVRPLDAERFDFLVLTPAERRAVYALPEGDARTLAFLRCWTRKEAVLKAVGVGIAAELTALETGSEGLAEGFAGGLAENLGGGLADGLAEGLAEGLAGGDGAAHVVATAHDGGLHGLDTAHDRGLHGADTAHPVHAGDLVDTAPLGFPGSWRTTALAVPDGWVATIALPAGADRLPAVRRLPSVRRLRA</sequence>
<gene>
    <name evidence="3" type="ORF">GPJ59_15480</name>
</gene>
<evidence type="ECO:0000313" key="3">
    <source>
        <dbReference type="EMBL" id="MBW5483253.1"/>
    </source>
</evidence>
<dbReference type="GO" id="GO:0016740">
    <property type="term" value="F:transferase activity"/>
    <property type="evidence" value="ECO:0007669"/>
    <property type="project" value="UniProtKB-KW"/>
</dbReference>
<evidence type="ECO:0000259" key="2">
    <source>
        <dbReference type="Pfam" id="PF01648"/>
    </source>
</evidence>